<sequence length="236" mass="26774">MNKVFALVLFVVAVVKAQEVFPLNVHIKLGQSCASEAIRINRLITSHDPNQQIDLIAQSEPHITMYLTSFYVKHEKEIYQSLYKTLSNYKYDCVLQSNPRLNPGAPSNTYALWDTNLPACLQNLSDRIVNATYPYIDENAKKQEPEWIEHLPEPTRSLKKKMIKEFGSPNVFSQFTPHITVGHDDVTPDVFNALLAGPVADANKCVVRIRQVSVGSVGKYGTVNRGKDKWTYKFNF</sequence>
<feature type="chain" id="PRO_5043542629" description="2'-5' RNA ligase family protein" evidence="1">
    <location>
        <begin position="18"/>
        <end position="236"/>
    </location>
</feature>
<feature type="signal peptide" evidence="1">
    <location>
        <begin position="1"/>
        <end position="17"/>
    </location>
</feature>
<organism evidence="2 3">
    <name type="scientific">Acrasis kona</name>
    <dbReference type="NCBI Taxonomy" id="1008807"/>
    <lineage>
        <taxon>Eukaryota</taxon>
        <taxon>Discoba</taxon>
        <taxon>Heterolobosea</taxon>
        <taxon>Tetramitia</taxon>
        <taxon>Eutetramitia</taxon>
        <taxon>Acrasidae</taxon>
        <taxon>Acrasis</taxon>
    </lineage>
</organism>
<evidence type="ECO:0000313" key="3">
    <source>
        <dbReference type="Proteomes" id="UP001431209"/>
    </source>
</evidence>
<dbReference type="Proteomes" id="UP001431209">
    <property type="component" value="Unassembled WGS sequence"/>
</dbReference>
<gene>
    <name evidence="2" type="ORF">AKO1_005509</name>
</gene>
<accession>A0AAW2YKN1</accession>
<reference evidence="2 3" key="1">
    <citation type="submission" date="2024-03" db="EMBL/GenBank/DDBJ databases">
        <title>The Acrasis kona genome and developmental transcriptomes reveal deep origins of eukaryotic multicellular pathways.</title>
        <authorList>
            <person name="Sheikh S."/>
            <person name="Fu C.-J."/>
            <person name="Brown M.W."/>
            <person name="Baldauf S.L."/>
        </authorList>
    </citation>
    <scope>NUCLEOTIDE SEQUENCE [LARGE SCALE GENOMIC DNA]</scope>
    <source>
        <strain evidence="2 3">ATCC MYA-3509</strain>
    </source>
</reference>
<name>A0AAW2YKN1_9EUKA</name>
<dbReference type="EMBL" id="JAOPGA020000192">
    <property type="protein sequence ID" value="KAL0477563.1"/>
    <property type="molecule type" value="Genomic_DNA"/>
</dbReference>
<dbReference type="SUPFAM" id="SSF55144">
    <property type="entry name" value="LigT-like"/>
    <property type="match status" value="1"/>
</dbReference>
<evidence type="ECO:0000313" key="2">
    <source>
        <dbReference type="EMBL" id="KAL0477563.1"/>
    </source>
</evidence>
<keyword evidence="3" id="KW-1185">Reference proteome</keyword>
<dbReference type="InterPro" id="IPR009097">
    <property type="entry name" value="Cyclic_Pdiesterase"/>
</dbReference>
<proteinExistence type="predicted"/>
<dbReference type="AlphaFoldDB" id="A0AAW2YKN1"/>
<evidence type="ECO:0008006" key="4">
    <source>
        <dbReference type="Google" id="ProtNLM"/>
    </source>
</evidence>
<keyword evidence="1" id="KW-0732">Signal</keyword>
<evidence type="ECO:0000256" key="1">
    <source>
        <dbReference type="SAM" id="SignalP"/>
    </source>
</evidence>
<comment type="caution">
    <text evidence="2">The sequence shown here is derived from an EMBL/GenBank/DDBJ whole genome shotgun (WGS) entry which is preliminary data.</text>
</comment>
<protein>
    <recommendedName>
        <fullName evidence="4">2'-5' RNA ligase family protein</fullName>
    </recommendedName>
</protein>